<protein>
    <submittedName>
        <fullName evidence="4">Alanine dehydrogenase/pyridine nucleotide transhydrogenase NAD(H)-binding domain-containing protein</fullName>
    </submittedName>
</protein>
<dbReference type="InterPro" id="IPR051168">
    <property type="entry name" value="AASS"/>
</dbReference>
<dbReference type="WBParaSite" id="jg12750">
    <property type="protein sequence ID" value="jg12750"/>
    <property type="gene ID" value="jg12750"/>
</dbReference>
<dbReference type="AlphaFoldDB" id="A0A915CUE6"/>
<proteinExistence type="predicted"/>
<evidence type="ECO:0000256" key="1">
    <source>
        <dbReference type="ARBA" id="ARBA00023002"/>
    </source>
</evidence>
<dbReference type="PANTHER" id="PTHR11133:SF23">
    <property type="entry name" value="SACCHAROPINE DEHYDROGENASE [NAD(+), L-LYSINE-FORMING]"/>
    <property type="match status" value="1"/>
</dbReference>
<dbReference type="GO" id="GO:0005737">
    <property type="term" value="C:cytoplasm"/>
    <property type="evidence" value="ECO:0007669"/>
    <property type="project" value="TreeGrafter"/>
</dbReference>
<accession>A0A915CUE6</accession>
<keyword evidence="1" id="KW-0560">Oxidoreductase</keyword>
<dbReference type="GO" id="GO:0019878">
    <property type="term" value="P:lysine biosynthetic process via aminoadipic acid"/>
    <property type="evidence" value="ECO:0007669"/>
    <property type="project" value="TreeGrafter"/>
</dbReference>
<dbReference type="Pfam" id="PF01262">
    <property type="entry name" value="AlaDh_PNT_C"/>
    <property type="match status" value="1"/>
</dbReference>
<sequence>MVVGALGKCGGGACDLAEKVGIADKNIVKWDRQETQQAGNGPYECILGVDIFINCVYLNPQDTSSPRFLTPQLLDSGAGVLSVICDVSCDVGSAKHPLPVYNSNTTFDKPTVKVQTSDGGCVHVVSIDHLPSLLPKESSQRFSADLLPTLLELKQREKARVWTDAEQIFRQKLNELP</sequence>
<dbReference type="Gene3D" id="3.40.50.720">
    <property type="entry name" value="NAD(P)-binding Rossmann-like Domain"/>
    <property type="match status" value="1"/>
</dbReference>
<dbReference type="PANTHER" id="PTHR11133">
    <property type="entry name" value="SACCHAROPINE DEHYDROGENASE"/>
    <property type="match status" value="1"/>
</dbReference>
<feature type="domain" description="Alanine dehydrogenase/pyridine nucleotide transhydrogenase NAD(H)-binding" evidence="2">
    <location>
        <begin position="46"/>
        <end position="168"/>
    </location>
</feature>
<evidence type="ECO:0000313" key="3">
    <source>
        <dbReference type="Proteomes" id="UP000887574"/>
    </source>
</evidence>
<evidence type="ECO:0000259" key="2">
    <source>
        <dbReference type="Pfam" id="PF01262"/>
    </source>
</evidence>
<evidence type="ECO:0000313" key="4">
    <source>
        <dbReference type="WBParaSite" id="jg12750"/>
    </source>
</evidence>
<dbReference type="GO" id="GO:0004753">
    <property type="term" value="F:saccharopine dehydrogenase activity"/>
    <property type="evidence" value="ECO:0007669"/>
    <property type="project" value="TreeGrafter"/>
</dbReference>
<reference evidence="4" key="1">
    <citation type="submission" date="2022-11" db="UniProtKB">
        <authorList>
            <consortium name="WormBaseParasite"/>
        </authorList>
    </citation>
    <scope>IDENTIFICATION</scope>
</reference>
<keyword evidence="3" id="KW-1185">Reference proteome</keyword>
<dbReference type="Proteomes" id="UP000887574">
    <property type="component" value="Unplaced"/>
</dbReference>
<organism evidence="3 4">
    <name type="scientific">Ditylenchus dipsaci</name>
    <dbReference type="NCBI Taxonomy" id="166011"/>
    <lineage>
        <taxon>Eukaryota</taxon>
        <taxon>Metazoa</taxon>
        <taxon>Ecdysozoa</taxon>
        <taxon>Nematoda</taxon>
        <taxon>Chromadorea</taxon>
        <taxon>Rhabditida</taxon>
        <taxon>Tylenchina</taxon>
        <taxon>Tylenchomorpha</taxon>
        <taxon>Sphaerularioidea</taxon>
        <taxon>Anguinidae</taxon>
        <taxon>Anguininae</taxon>
        <taxon>Ditylenchus</taxon>
    </lineage>
</organism>
<dbReference type="InterPro" id="IPR007698">
    <property type="entry name" value="AlaDH/PNT_NAD(H)-bd"/>
</dbReference>
<name>A0A915CUE6_9BILA</name>